<dbReference type="AlphaFoldDB" id="A0A5D4SF52"/>
<keyword evidence="1" id="KW-1133">Transmembrane helix</keyword>
<comment type="caution">
    <text evidence="2">The sequence shown here is derived from an EMBL/GenBank/DDBJ whole genome shotgun (WGS) entry which is preliminary data.</text>
</comment>
<keyword evidence="1" id="KW-0812">Transmembrane</keyword>
<evidence type="ECO:0000313" key="3">
    <source>
        <dbReference type="Proteomes" id="UP000323732"/>
    </source>
</evidence>
<dbReference type="EMBL" id="VTES01000006">
    <property type="protein sequence ID" value="TYS60612.1"/>
    <property type="molecule type" value="Genomic_DNA"/>
</dbReference>
<dbReference type="Pfam" id="PF08012">
    <property type="entry name" value="DUF1702"/>
    <property type="match status" value="1"/>
</dbReference>
<dbReference type="Proteomes" id="UP000323732">
    <property type="component" value="Unassembled WGS sequence"/>
</dbReference>
<gene>
    <name evidence="2" type="ORF">FZD47_20610</name>
</gene>
<keyword evidence="1" id="KW-0472">Membrane</keyword>
<name>A0A5D4SF52_9BACI</name>
<reference evidence="2 3" key="1">
    <citation type="submission" date="2019-08" db="EMBL/GenBank/DDBJ databases">
        <title>Bacillus genomes from the desert of Cuatro Cienegas, Coahuila.</title>
        <authorList>
            <person name="Olmedo-Alvarez G."/>
        </authorList>
    </citation>
    <scope>NUCLEOTIDE SEQUENCE [LARGE SCALE GENOMIC DNA]</scope>
    <source>
        <strain evidence="2 3">CH37_1T</strain>
    </source>
</reference>
<accession>A0A5D4SF52</accession>
<feature type="transmembrane region" description="Helical" evidence="1">
    <location>
        <begin position="6"/>
        <end position="27"/>
    </location>
</feature>
<organism evidence="2 3">
    <name type="scientific">Bacillus infantis</name>
    <dbReference type="NCBI Taxonomy" id="324767"/>
    <lineage>
        <taxon>Bacteria</taxon>
        <taxon>Bacillati</taxon>
        <taxon>Bacillota</taxon>
        <taxon>Bacilli</taxon>
        <taxon>Bacillales</taxon>
        <taxon>Bacillaceae</taxon>
        <taxon>Bacillus</taxon>
    </lineage>
</organism>
<protein>
    <submittedName>
        <fullName evidence="2">DUF1702 family protein</fullName>
    </submittedName>
</protein>
<proteinExistence type="predicted"/>
<evidence type="ECO:0000313" key="2">
    <source>
        <dbReference type="EMBL" id="TYS60612.1"/>
    </source>
</evidence>
<dbReference type="RefSeq" id="WP_148950759.1">
    <property type="nucleotide sequence ID" value="NZ_VTES01000006.1"/>
</dbReference>
<evidence type="ECO:0000256" key="1">
    <source>
        <dbReference type="SAM" id="Phobius"/>
    </source>
</evidence>
<sequence>MTIMQSLPIIVVFIITLALIKILYLEFGKQDVEKNLRNFSLNTPLYSERFPLILRSFLSGSNETLNIVLNMDRLRNFLEMNFSSYYKGFAYEGVGMGFGIRADFSFNKAKTFEKYIKKLSPNHIYQFYVGLGWWLLIRHGYQEDKYEKWFKKLSKKYFLITLDGVGFKTGLYSDGWSKFNHFKNDYQRVCFQGFGRSIWFQSEFQIKESMKKLRLVPEEYRKDAASGLGLAVAYSLFDQLSQAFIIYDSIPSPLKSAFAQGMSFGLEARRLQDPNYWTTTLESQPEVNKLFINTWIQIVHKVEAELSDQDTIFYLNWMDMVRDQIREKGEKHEIY</sequence>
<dbReference type="InterPro" id="IPR012964">
    <property type="entry name" value="DUF1702"/>
</dbReference>